<accession>A0ABW9YU42</accession>
<organism evidence="3 4">
    <name type="scientific">Microvirga arsenatis</name>
    <dbReference type="NCBI Taxonomy" id="2692265"/>
    <lineage>
        <taxon>Bacteria</taxon>
        <taxon>Pseudomonadati</taxon>
        <taxon>Pseudomonadota</taxon>
        <taxon>Alphaproteobacteria</taxon>
        <taxon>Hyphomicrobiales</taxon>
        <taxon>Methylobacteriaceae</taxon>
        <taxon>Microvirga</taxon>
    </lineage>
</organism>
<comment type="caution">
    <text evidence="3">The sequence shown here is derived from an EMBL/GenBank/DDBJ whole genome shotgun (WGS) entry which is preliminary data.</text>
</comment>
<evidence type="ECO:0000313" key="3">
    <source>
        <dbReference type="EMBL" id="NBJ23595.1"/>
    </source>
</evidence>
<name>A0ABW9YU42_9HYPH</name>
<dbReference type="PROSITE" id="PS51725">
    <property type="entry name" value="ABM"/>
    <property type="match status" value="1"/>
</dbReference>
<evidence type="ECO:0000259" key="2">
    <source>
        <dbReference type="PROSITE" id="PS51725"/>
    </source>
</evidence>
<keyword evidence="1" id="KW-0732">Signal</keyword>
<feature type="domain" description="ABM" evidence="2">
    <location>
        <begin position="52"/>
        <end position="146"/>
    </location>
</feature>
<dbReference type="EMBL" id="JAAAXJ010000002">
    <property type="protein sequence ID" value="NBJ23595.1"/>
    <property type="molecule type" value="Genomic_DNA"/>
</dbReference>
<gene>
    <name evidence="3" type="ORF">GR303_04415</name>
</gene>
<evidence type="ECO:0000256" key="1">
    <source>
        <dbReference type="SAM" id="SignalP"/>
    </source>
</evidence>
<keyword evidence="4" id="KW-1185">Reference proteome</keyword>
<dbReference type="RefSeq" id="WP_161721215.1">
    <property type="nucleotide sequence ID" value="NZ_JAAAXI010000001.1"/>
</dbReference>
<evidence type="ECO:0000313" key="4">
    <source>
        <dbReference type="Proteomes" id="UP000818323"/>
    </source>
</evidence>
<dbReference type="Proteomes" id="UP000818323">
    <property type="component" value="Unassembled WGS sequence"/>
</dbReference>
<dbReference type="InterPro" id="IPR007138">
    <property type="entry name" value="ABM_dom"/>
</dbReference>
<dbReference type="Gene3D" id="3.30.70.100">
    <property type="match status" value="1"/>
</dbReference>
<dbReference type="SUPFAM" id="SSF54909">
    <property type="entry name" value="Dimeric alpha+beta barrel"/>
    <property type="match status" value="1"/>
</dbReference>
<dbReference type="Pfam" id="PF03992">
    <property type="entry name" value="ABM"/>
    <property type="match status" value="1"/>
</dbReference>
<proteinExistence type="predicted"/>
<protein>
    <recommendedName>
        <fullName evidence="2">ABM domain-containing protein</fullName>
    </recommendedName>
</protein>
<dbReference type="InterPro" id="IPR011008">
    <property type="entry name" value="Dimeric_a/b-barrel"/>
</dbReference>
<sequence>MRPIRTMLMTLLAAAGFSASSRAQEPLILSDATRSDGTSFVEQLRSAPEGRIALINTFQVTAEEAEAFKRDWSRVAEILRRKPGFVSSALHRPVGGSTLWVNHAVWENAQSLAAALASPEFRAAAASLNQMGFRRIYKAEPALGPLP</sequence>
<feature type="chain" id="PRO_5047385969" description="ABM domain-containing protein" evidence="1">
    <location>
        <begin position="24"/>
        <end position="147"/>
    </location>
</feature>
<reference evidence="3 4" key="1">
    <citation type="submission" date="2020-01" db="EMBL/GenBank/DDBJ databases">
        <title>Microvirga sp. nov., an arsenate reduction bacterium isolated from Tibet hotspring sediments.</title>
        <authorList>
            <person name="Yuan C.-G."/>
        </authorList>
    </citation>
    <scope>NUCLEOTIDE SEQUENCE [LARGE SCALE GENOMIC DNA]</scope>
    <source>
        <strain evidence="3 4">SYSU G3D203</strain>
    </source>
</reference>
<feature type="signal peptide" evidence="1">
    <location>
        <begin position="1"/>
        <end position="23"/>
    </location>
</feature>